<dbReference type="EMBL" id="DROD01000288">
    <property type="protein sequence ID" value="HHJ52387.1"/>
    <property type="molecule type" value="Genomic_DNA"/>
</dbReference>
<reference evidence="1" key="1">
    <citation type="journal article" date="2020" name="mSystems">
        <title>Genome- and Community-Level Interaction Insights into Carbon Utilization and Element Cycling Functions of Hydrothermarchaeota in Hydrothermal Sediment.</title>
        <authorList>
            <person name="Zhou Z."/>
            <person name="Liu Y."/>
            <person name="Xu W."/>
            <person name="Pan J."/>
            <person name="Luo Z.H."/>
            <person name="Li M."/>
        </authorList>
    </citation>
    <scope>NUCLEOTIDE SEQUENCE [LARGE SCALE GENOMIC DNA]</scope>
    <source>
        <strain evidence="1">HyVt-527</strain>
    </source>
</reference>
<comment type="caution">
    <text evidence="1">The sequence shown here is derived from an EMBL/GenBank/DDBJ whole genome shotgun (WGS) entry which is preliminary data.</text>
</comment>
<protein>
    <submittedName>
        <fullName evidence="1">Uncharacterized protein</fullName>
    </submittedName>
</protein>
<gene>
    <name evidence="1" type="ORF">ENJ89_04265</name>
</gene>
<dbReference type="Proteomes" id="UP000886124">
    <property type="component" value="Unassembled WGS sequence"/>
</dbReference>
<sequence length="102" mass="11984">MDMDALINEMKKVKVYIMSPTKLDDLLNSVEEIVFERDTLISGFIRILRHGDYFMTQETSDKNEVVLRLYSTKEEAEALVRDHLDTYDQMWDGCGCKVDYYS</sequence>
<name>A0A7V5PNK7_CALAY</name>
<dbReference type="AlphaFoldDB" id="A0A7V5PNK7"/>
<organism evidence="1">
    <name type="scientific">Caldithrix abyssi</name>
    <dbReference type="NCBI Taxonomy" id="187145"/>
    <lineage>
        <taxon>Bacteria</taxon>
        <taxon>Pseudomonadati</taxon>
        <taxon>Calditrichota</taxon>
        <taxon>Calditrichia</taxon>
        <taxon>Calditrichales</taxon>
        <taxon>Calditrichaceae</taxon>
        <taxon>Caldithrix</taxon>
    </lineage>
</organism>
<accession>A0A7V5PNK7</accession>
<evidence type="ECO:0000313" key="1">
    <source>
        <dbReference type="EMBL" id="HHJ52387.1"/>
    </source>
</evidence>
<proteinExistence type="predicted"/>